<evidence type="ECO:0000313" key="2">
    <source>
        <dbReference type="Proteomes" id="UP000193006"/>
    </source>
</evidence>
<accession>A0A1X9MF28</accession>
<dbReference type="AlphaFoldDB" id="A0A1X9MF28"/>
<evidence type="ECO:0000313" key="1">
    <source>
        <dbReference type="EMBL" id="ARK32026.1"/>
    </source>
</evidence>
<dbReference type="RefSeq" id="WP_066156750.1">
    <property type="nucleotide sequence ID" value="NZ_CP020814.1"/>
</dbReference>
<name>A0A1X9MF28_9BACI</name>
<protein>
    <submittedName>
        <fullName evidence="1">Uncharacterized protein</fullName>
    </submittedName>
</protein>
<organism evidence="1 2">
    <name type="scientific">Halalkalibacter krulwichiae</name>
    <dbReference type="NCBI Taxonomy" id="199441"/>
    <lineage>
        <taxon>Bacteria</taxon>
        <taxon>Bacillati</taxon>
        <taxon>Bacillota</taxon>
        <taxon>Bacilli</taxon>
        <taxon>Bacillales</taxon>
        <taxon>Bacillaceae</taxon>
        <taxon>Halalkalibacter</taxon>
    </lineage>
</organism>
<dbReference type="EMBL" id="CP020814">
    <property type="protein sequence ID" value="ARK32026.1"/>
    <property type="molecule type" value="Genomic_DNA"/>
</dbReference>
<dbReference type="KEGG" id="bkw:BkAM31D_20485"/>
<keyword evidence="2" id="KW-1185">Reference proteome</keyword>
<gene>
    <name evidence="1" type="ORF">BkAM31D_20485</name>
</gene>
<proteinExistence type="predicted"/>
<dbReference type="Proteomes" id="UP000193006">
    <property type="component" value="Chromosome"/>
</dbReference>
<reference evidence="1 2" key="1">
    <citation type="submission" date="2017-04" db="EMBL/GenBank/DDBJ databases">
        <title>Bacillus krulwichiae AM31D Genome sequencing and assembly.</title>
        <authorList>
            <person name="Krulwich T.A."/>
            <person name="Anastor L."/>
            <person name="Ehrlich R."/>
            <person name="Ehrlich G.D."/>
            <person name="Janto B."/>
        </authorList>
    </citation>
    <scope>NUCLEOTIDE SEQUENCE [LARGE SCALE GENOMIC DNA]</scope>
    <source>
        <strain evidence="1 2">AM31D</strain>
    </source>
</reference>
<sequence length="195" mass="22988">MKIIYSSIFLFLLALFLSTCFLPSERTKSPLSLEDTAEEAIQLLKTKDMERLSEHIHPNDGVRFSPYGYVDLQEDVVFTTEQMKNGLTDETVYQWGYFDGTGEPIKMTFKEYYDRFVYDEDYVNAEEISYNKRLGHGNSIDNTKEVYPGATIVEYHFPGFIEEYEGMDWRSLRFVLIEENNRWYLVGIIHDEWTS</sequence>